<dbReference type="InterPro" id="IPR007788">
    <property type="entry name" value="QCT"/>
</dbReference>
<dbReference type="PANTHER" id="PTHR31270">
    <property type="entry name" value="GLUTAMINYL-PEPTIDE CYCLOTRANSFERASE"/>
    <property type="match status" value="1"/>
</dbReference>
<dbReference type="InterPro" id="IPR011044">
    <property type="entry name" value="Quino_amine_DH_bsu"/>
</dbReference>
<evidence type="ECO:0000313" key="2">
    <source>
        <dbReference type="EMBL" id="SMQ76960.1"/>
    </source>
</evidence>
<proteinExistence type="predicted"/>
<dbReference type="GeneID" id="303002018"/>
<evidence type="ECO:0000313" key="3">
    <source>
        <dbReference type="Proteomes" id="UP000194469"/>
    </source>
</evidence>
<feature type="chain" id="PRO_5012915703" evidence="1">
    <location>
        <begin position="20"/>
        <end position="261"/>
    </location>
</feature>
<dbReference type="InterPro" id="IPR015943">
    <property type="entry name" value="WD40/YVTN_repeat-like_dom_sf"/>
</dbReference>
<organism evidence="2 3">
    <name type="scientific">Sphingopyxis terrae subsp. ummariensis</name>
    <dbReference type="NCBI Taxonomy" id="429001"/>
    <lineage>
        <taxon>Bacteria</taxon>
        <taxon>Pseudomonadati</taxon>
        <taxon>Pseudomonadota</taxon>
        <taxon>Alphaproteobacteria</taxon>
        <taxon>Sphingomonadales</taxon>
        <taxon>Sphingomonadaceae</taxon>
        <taxon>Sphingopyxis</taxon>
    </lineage>
</organism>
<keyword evidence="2" id="KW-0808">Transferase</keyword>
<protein>
    <submittedName>
        <fullName evidence="2">Glutamine cyclotransferase</fullName>
    </submittedName>
</protein>
<dbReference type="Pfam" id="PF05096">
    <property type="entry name" value="Glu_cyclase_2"/>
    <property type="match status" value="1"/>
</dbReference>
<dbReference type="SUPFAM" id="SSF50969">
    <property type="entry name" value="YVTN repeat-like/Quinoprotein amine dehydrogenase"/>
    <property type="match status" value="1"/>
</dbReference>
<dbReference type="EMBL" id="FXWL01000002">
    <property type="protein sequence ID" value="SMQ76960.1"/>
    <property type="molecule type" value="Genomic_DNA"/>
</dbReference>
<evidence type="ECO:0000256" key="1">
    <source>
        <dbReference type="SAM" id="SignalP"/>
    </source>
</evidence>
<dbReference type="AlphaFoldDB" id="A0A1Y6FUX1"/>
<keyword evidence="3" id="KW-1185">Reference proteome</keyword>
<feature type="signal peptide" evidence="1">
    <location>
        <begin position="1"/>
        <end position="19"/>
    </location>
</feature>
<accession>A0A1Y6FUX1</accession>
<keyword evidence="1" id="KW-0732">Signal</keyword>
<dbReference type="PANTHER" id="PTHR31270:SF1">
    <property type="entry name" value="GLUTAMINYL-PEPTIDE CYCLOTRANSFERASE"/>
    <property type="match status" value="1"/>
</dbReference>
<dbReference type="RefSeq" id="WP_086457274.1">
    <property type="nucleotide sequence ID" value="NZ_FXWL01000002.1"/>
</dbReference>
<dbReference type="Gene3D" id="2.130.10.10">
    <property type="entry name" value="YVTN repeat-like/Quinoprotein amine dehydrogenase"/>
    <property type="match status" value="1"/>
</dbReference>
<reference evidence="3" key="1">
    <citation type="submission" date="2017-04" db="EMBL/GenBank/DDBJ databases">
        <authorList>
            <person name="Varghese N."/>
            <person name="Submissions S."/>
        </authorList>
    </citation>
    <scope>NUCLEOTIDE SEQUENCE [LARGE SCALE GENOMIC DNA]</scope>
    <source>
        <strain evidence="3">UI2</strain>
    </source>
</reference>
<name>A0A1Y6FUX1_9SPHN</name>
<dbReference type="Proteomes" id="UP000194469">
    <property type="component" value="Unassembled WGS sequence"/>
</dbReference>
<dbReference type="GO" id="GO:0016603">
    <property type="term" value="F:glutaminyl-peptide cyclotransferase activity"/>
    <property type="evidence" value="ECO:0007669"/>
    <property type="project" value="InterPro"/>
</dbReference>
<sequence length="261" mass="28533">MSLLLALAALLADPAAAVAPPAPPPPRATIERCGYRVVQTYPHDPSSFTQGLFWDDGHLYEGTGQYGHSRIARLDLATGKALAETPLPADQFGEGITRWRDQIIGVTWQNGIGHRWRFKDLKPVGDFTYSGEGWGVTTLGDTIVLSDGTPTLRFFDPATMAEKRRVTVRFGGRPLAMLNELEAIDGQVWANVWMSDVIVRIDPDSGAIVSYIDLTGLRKDAGVSDSDSVLNGIAWDAKGERLFVTGKYWPKLYEIALANCA</sequence>
<gene>
    <name evidence="2" type="ORF">SAMN06295984_2379</name>
</gene>